<accession>A0A9N7ABC7</accession>
<evidence type="ECO:0000313" key="5">
    <source>
        <dbReference type="EMBL" id="DAZ91183.1"/>
    </source>
</evidence>
<organism evidence="5">
    <name type="scientific">Raton olivaceo morbillivirus</name>
    <dbReference type="NCBI Taxonomy" id="2928189"/>
    <lineage>
        <taxon>Viruses</taxon>
        <taxon>Riboviria</taxon>
        <taxon>Orthornavirae</taxon>
        <taxon>Negarnaviricota</taxon>
        <taxon>Haploviricotina</taxon>
        <taxon>Monjiviricetes</taxon>
        <taxon>Mononegavirales</taxon>
        <taxon>Paramyxoviridae</taxon>
        <taxon>Orthoparamyxovirinae</taxon>
        <taxon>Paramorbillivirus</taxon>
        <taxon>Paramorbillivirus pueyrredonense</taxon>
    </lineage>
</organism>
<feature type="region of interest" description="Disordered" evidence="4">
    <location>
        <begin position="55"/>
        <end position="251"/>
    </location>
</feature>
<name>A0A9N7ABC7_9MONO</name>
<reference evidence="5" key="1">
    <citation type="journal article" date="2022" name="Viruses">
        <title>A South American Mouse Morbillivirus Provides Insight into a Clade of Rodent-Borne Morbilliviruses.</title>
        <authorList>
            <person name="Debat H.J."/>
        </authorList>
    </citation>
    <scope>NUCLEOTIDE SEQUENCE</scope>
    <source>
        <strain evidence="5">GD1411</strain>
    </source>
</reference>
<sequence length="540" mass="59841">MASSDNISINHALNVLKTIKTREESSEEKIKISAILQECRKSTEGKTLKEAITVLPPLTARDRESDESTISCQTPPNHQGSEKESAARTGSDPTHDRPRRGRILSSPVPYDYVEPAPDGADIELDMGRTSHSRHMHDREGEISIQSGSQSAKGDDPTRPLADSNRDLGDDILIGSDQWVTPVRPKRRHDNPKIEISQHDDEPDSSGDPDGEGHDTTQASKSSNVAPVSPGDFENVGLMKHSDTNKKGEGCTCPMRELAPHIRVLRIQLKKEVDTGENMISFGQVTGSWLEAGVIRSVHQLSRSPSERDAHVGHAQLYAKNACLTNRSDSILSTGQDSEKTFDNDYDESIHDISINAEMNPNLNEILENQKMILSKLDQLLTIRNDIDAIKKQINKQNLALSTIEGHLSSVMMAVPGSGKPYSNVEENPELRPVLGRDQCRGLQEIATPKIQGPDLDGGLQSKNQWVIKKGMYLDPINPNESNATKFLPSNDLVSRDVLYALINSSIRDKTMRSNMLYALETVKDDKDLKEFHEVLVKYLQ</sequence>
<reference evidence="5" key="2">
    <citation type="submission" date="2022-03" db="EMBL/GenBank/DDBJ databases">
        <authorList>
            <person name="Debat H.J."/>
        </authorList>
    </citation>
    <scope>NUCLEOTIDE SEQUENCE</scope>
    <source>
        <strain evidence="5">GD1411</strain>
    </source>
</reference>
<evidence type="ECO:0000256" key="4">
    <source>
        <dbReference type="SAM" id="MobiDB-lite"/>
    </source>
</evidence>
<proteinExistence type="predicted"/>
<dbReference type="InterPro" id="IPR004897">
    <property type="entry name" value="P/V_Pprotein_paramyxoviral"/>
</dbReference>
<feature type="compositionally biased region" description="Polar residues" evidence="4">
    <location>
        <begin position="215"/>
        <end position="225"/>
    </location>
</feature>
<protein>
    <recommendedName>
        <fullName evidence="1">Phosphoprotein</fullName>
    </recommendedName>
</protein>
<feature type="compositionally biased region" description="Acidic residues" evidence="4">
    <location>
        <begin position="200"/>
        <end position="209"/>
    </location>
</feature>
<feature type="compositionally biased region" description="Basic and acidic residues" evidence="4">
    <location>
        <begin position="190"/>
        <end position="199"/>
    </location>
</feature>
<dbReference type="EMBL" id="BK061230">
    <property type="protein sequence ID" value="DAZ91183.1"/>
    <property type="molecule type" value="Viral_cRNA"/>
</dbReference>
<dbReference type="GO" id="GO:0003723">
    <property type="term" value="F:RNA binding"/>
    <property type="evidence" value="ECO:0007669"/>
    <property type="project" value="InterPro"/>
</dbReference>
<keyword evidence="2" id="KW-0597">Phosphoprotein</keyword>
<dbReference type="GO" id="GO:0019079">
    <property type="term" value="P:viral genome replication"/>
    <property type="evidence" value="ECO:0007669"/>
    <property type="project" value="InterPro"/>
</dbReference>
<dbReference type="Gene3D" id="1.10.8.10">
    <property type="entry name" value="DNA helicase RuvA subunit, C-terminal domain"/>
    <property type="match status" value="1"/>
</dbReference>
<evidence type="ECO:0000256" key="1">
    <source>
        <dbReference type="ARBA" id="ARBA00020572"/>
    </source>
</evidence>
<dbReference type="GO" id="GO:0003968">
    <property type="term" value="F:RNA-directed RNA polymerase activity"/>
    <property type="evidence" value="ECO:0007669"/>
    <property type="project" value="InterPro"/>
</dbReference>
<dbReference type="GO" id="GO:0006351">
    <property type="term" value="P:DNA-templated transcription"/>
    <property type="evidence" value="ECO:0007669"/>
    <property type="project" value="InterPro"/>
</dbReference>
<dbReference type="SUPFAM" id="SSF101089">
    <property type="entry name" value="Phosphoprotein XD domain"/>
    <property type="match status" value="1"/>
</dbReference>
<evidence type="ECO:0000256" key="3">
    <source>
        <dbReference type="ARBA" id="ARBA00022953"/>
    </source>
</evidence>
<dbReference type="Gene3D" id="1.20.5.110">
    <property type="match status" value="1"/>
</dbReference>
<feature type="compositionally biased region" description="Polar residues" evidence="4">
    <location>
        <begin position="68"/>
        <end position="79"/>
    </location>
</feature>
<dbReference type="Pfam" id="PF03210">
    <property type="entry name" value="Paramyx_P_V_C"/>
    <property type="match status" value="1"/>
</dbReference>
<keyword evidence="3" id="KW-0693">Viral RNA replication</keyword>
<feature type="compositionally biased region" description="Basic and acidic residues" evidence="4">
    <location>
        <begin position="239"/>
        <end position="248"/>
    </location>
</feature>
<dbReference type="InterPro" id="IPR016075">
    <property type="entry name" value="RNA_pol_Pprot-P_XD_paramyxovir"/>
</dbReference>
<feature type="compositionally biased region" description="Basic and acidic residues" evidence="4">
    <location>
        <begin position="152"/>
        <end position="168"/>
    </location>
</feature>
<evidence type="ECO:0000256" key="2">
    <source>
        <dbReference type="ARBA" id="ARBA00022553"/>
    </source>
</evidence>